<keyword evidence="15" id="KW-1017">Isopeptide bond</keyword>
<dbReference type="EC" id="5.6.2.4" evidence="15 16"/>
<feature type="binding site" evidence="15">
    <location>
        <begin position="448"/>
        <end position="455"/>
    </location>
    <ligand>
        <name>ATP</name>
        <dbReference type="ChEBI" id="CHEBI:30616"/>
    </ligand>
</feature>
<reference evidence="19" key="1">
    <citation type="submission" date="2017-11" db="EMBL/GenBank/DDBJ databases">
        <title>Diverse papillomaviruses identified in Weddell seals breeding on Ross ice shelf, Antarctica.</title>
        <authorList>
            <person name="Smeele Z."/>
            <person name="Burns J."/>
            <person name="Kraberger S."/>
            <person name="Fontenele R.S."/>
            <person name="Waits K."/>
            <person name="Stainton D."/>
            <person name="Van Doorsaler K."/>
            <person name="Varsani A."/>
        </authorList>
    </citation>
    <scope>NUCLEOTIDE SEQUENCE [LARGE SCALE GENOMIC DNA]</scope>
    <source>
        <strain evidence="19">11445</strain>
    </source>
</reference>
<keyword evidence="11 15" id="KW-0413">Isomerase</keyword>
<feature type="region of interest" description="DNA-binding region" evidence="15">
    <location>
        <begin position="157"/>
        <end position="323"/>
    </location>
</feature>
<comment type="function">
    <text evidence="14 15">ATP-dependent DNA 3'-5' helicase required for initiation of viral DNA replication. It forms a complex with the viral E2 protein. The E1-E2 complex binds to the replication origin which contains binding sites for both proteins. During the initial step, a dimer of E1 interacts with a dimer of protein E2 leading to a complex that binds the viral origin of replication with high specificity. Then, a second dimer of E1 displaces the E2 dimer in an ATP-dependent manner to form the E1 tetramer. Following this, two E1 monomers are added to each half of the site, which results in the formation of two E1 trimers on the viral ori. Subsequently, two hexamers will be created. The double hexamer acts as a bi-directional helicase machinery and unwinds the viral DNA and then recruits the host DNA polymerase to start replication.</text>
</comment>
<evidence type="ECO:0000256" key="16">
    <source>
        <dbReference type="PIRNR" id="PIRNR003383"/>
    </source>
</evidence>
<dbReference type="GO" id="GO:0003677">
    <property type="term" value="F:DNA binding"/>
    <property type="evidence" value="ECO:0007669"/>
    <property type="project" value="UniProtKB-UniRule"/>
</dbReference>
<dbReference type="InterPro" id="IPR001177">
    <property type="entry name" value="PPV_DNA_helicase_E1_C"/>
</dbReference>
<feature type="modified residue" description="Phosphoserine; by host" evidence="15">
    <location>
        <position position="90"/>
    </location>
</feature>
<evidence type="ECO:0000256" key="9">
    <source>
        <dbReference type="ARBA" id="ARBA00022840"/>
    </source>
</evidence>
<keyword evidence="10 15" id="KW-0238">DNA-binding</keyword>
<dbReference type="PIRSF" id="PIRSF003383">
    <property type="entry name" value="Rep_E1_papillomaV"/>
    <property type="match status" value="1"/>
</dbReference>
<feature type="region of interest" description="Disordered" evidence="17">
    <location>
        <begin position="119"/>
        <end position="159"/>
    </location>
</feature>
<evidence type="ECO:0000256" key="14">
    <source>
        <dbReference type="ARBA" id="ARBA00093297"/>
    </source>
</evidence>
<dbReference type="InterPro" id="IPR014000">
    <property type="entry name" value="PPV_DNA_helicase_E1_N"/>
</dbReference>
<dbReference type="PROSITE" id="PS51206">
    <property type="entry name" value="SF3_HELICASE_1"/>
    <property type="match status" value="1"/>
</dbReference>
<gene>
    <name evidence="15" type="primary">E1</name>
</gene>
<evidence type="ECO:0000256" key="17">
    <source>
        <dbReference type="SAM" id="MobiDB-lite"/>
    </source>
</evidence>
<accession>A0A2I8B2N7</accession>
<evidence type="ECO:0000259" key="18">
    <source>
        <dbReference type="PROSITE" id="PS51206"/>
    </source>
</evidence>
<comment type="caution">
    <text evidence="15">Lacks conserved residue(s) required for the propagation of feature annotation.</text>
</comment>
<evidence type="ECO:0000256" key="12">
    <source>
        <dbReference type="ARBA" id="ARBA00034617"/>
    </source>
</evidence>
<feature type="short sequence motif" description="Nuclear export signal" evidence="15">
    <location>
        <begin position="100"/>
        <end position="109"/>
    </location>
</feature>
<evidence type="ECO:0000256" key="10">
    <source>
        <dbReference type="ARBA" id="ARBA00023125"/>
    </source>
</evidence>
<dbReference type="InterPro" id="IPR016393">
    <property type="entry name" value="Rep_E1_papillomaV"/>
</dbReference>
<dbReference type="Gene3D" id="1.10.10.510">
    <property type="entry name" value="Zinc finger, large T-antigen D1 domain"/>
    <property type="match status" value="1"/>
</dbReference>
<dbReference type="GO" id="GO:0005524">
    <property type="term" value="F:ATP binding"/>
    <property type="evidence" value="ECO:0007669"/>
    <property type="project" value="UniProtKB-UniRule"/>
</dbReference>
<dbReference type="InterPro" id="IPR037102">
    <property type="entry name" value="Znf_lg_T-Ag_D1_dom_sf"/>
</dbReference>
<dbReference type="GO" id="GO:0042025">
    <property type="term" value="C:host cell nucleus"/>
    <property type="evidence" value="ECO:0007669"/>
    <property type="project" value="UniProtKB-SubCell"/>
</dbReference>
<dbReference type="Pfam" id="PF00519">
    <property type="entry name" value="PPV_E1_C"/>
    <property type="match status" value="1"/>
</dbReference>
<comment type="catalytic activity">
    <reaction evidence="13 15 16">
        <text>ATP + H2O = ADP + phosphate + H(+)</text>
        <dbReference type="Rhea" id="RHEA:13065"/>
        <dbReference type="ChEBI" id="CHEBI:15377"/>
        <dbReference type="ChEBI" id="CHEBI:15378"/>
        <dbReference type="ChEBI" id="CHEBI:30616"/>
        <dbReference type="ChEBI" id="CHEBI:43474"/>
        <dbReference type="ChEBI" id="CHEBI:456216"/>
        <dbReference type="EC" id="5.6.2.4"/>
    </reaction>
</comment>
<comment type="PTM">
    <text evidence="15">Sumoylated.</text>
</comment>
<keyword evidence="6 15" id="KW-0547">Nucleotide-binding</keyword>
<dbReference type="InterPro" id="IPR014015">
    <property type="entry name" value="Helicase_SF3_DNA-vir"/>
</dbReference>
<evidence type="ECO:0000256" key="4">
    <source>
        <dbReference type="ARBA" id="ARBA00022562"/>
    </source>
</evidence>
<dbReference type="Proteomes" id="UP000241967">
    <property type="component" value="Segment"/>
</dbReference>
<name>A0A2I8B2N7_9PAPI</name>
<keyword evidence="7 15" id="KW-0378">Hydrolase</keyword>
<keyword evidence="2 15" id="KW-0244">Early protein</keyword>
<keyword evidence="8 15" id="KW-0347">Helicase</keyword>
<comment type="subunit">
    <text evidence="15">Can form hexamers. Interacts with E2 protein; this interaction increases E1 DNA binding specificity. Interacts with host DNA polymerase subunit POLA2. Interacts with host single stranded DNA-binding protein RPA1. Interacts with host TOP1; this interaction stimulates the enzymatic activity of TOP1.</text>
</comment>
<evidence type="ECO:0000256" key="5">
    <source>
        <dbReference type="ARBA" id="ARBA00022705"/>
    </source>
</evidence>
<comment type="subcellular location">
    <subcellularLocation>
        <location evidence="1 15">Host nucleus</location>
    </subcellularLocation>
</comment>
<dbReference type="GO" id="GO:0016887">
    <property type="term" value="F:ATP hydrolysis activity"/>
    <property type="evidence" value="ECO:0007669"/>
    <property type="project" value="RHEA"/>
</dbReference>
<evidence type="ECO:0000313" key="19">
    <source>
        <dbReference type="EMBL" id="AUT11891.1"/>
    </source>
</evidence>
<evidence type="ECO:0000256" key="6">
    <source>
        <dbReference type="ARBA" id="ARBA00022741"/>
    </source>
</evidence>
<evidence type="ECO:0000256" key="13">
    <source>
        <dbReference type="ARBA" id="ARBA00048988"/>
    </source>
</evidence>
<dbReference type="SUPFAM" id="SSF52540">
    <property type="entry name" value="P-loop containing nucleoside triphosphate hydrolases"/>
    <property type="match status" value="1"/>
</dbReference>
<keyword evidence="9 15" id="KW-0067">ATP-binding</keyword>
<comment type="PTM">
    <text evidence="15">Phosphorylated.</text>
</comment>
<dbReference type="Pfam" id="PF20450">
    <property type="entry name" value="PPV_E1_DBD"/>
    <property type="match status" value="1"/>
</dbReference>
<comment type="catalytic activity">
    <reaction evidence="12 15">
        <text>Couples ATP hydrolysis with the unwinding of duplex DNA by translocating in the 3'-5' direction.</text>
        <dbReference type="EC" id="5.6.2.4"/>
    </reaction>
</comment>
<keyword evidence="15" id="KW-0832">Ubl conjugation</keyword>
<evidence type="ECO:0000256" key="1">
    <source>
        <dbReference type="ARBA" id="ARBA00004147"/>
    </source>
</evidence>
<keyword evidence="5 15" id="KW-0235">DNA replication</keyword>
<dbReference type="GO" id="GO:0043138">
    <property type="term" value="F:3'-5' DNA helicase activity"/>
    <property type="evidence" value="ECO:0007669"/>
    <property type="project" value="UniProtKB-UniRule"/>
</dbReference>
<feature type="cross-link" description="Glycyl lysine isopeptide (Lys-Gly) (interchain with G-Cter in SUMO)" evidence="15">
    <location>
        <position position="529"/>
    </location>
</feature>
<evidence type="ECO:0000256" key="2">
    <source>
        <dbReference type="ARBA" id="ARBA00022518"/>
    </source>
</evidence>
<evidence type="ECO:0000256" key="3">
    <source>
        <dbReference type="ARBA" id="ARBA00022553"/>
    </source>
</evidence>
<sequence>MADNKGTEDSLGECSGDWYIVKESECDGGSADEIDDLFECSTIATDLSGFIDDNDEVDCLGNPQALLNRQLLEETTEQLEILKRKYTSPSPCKNSVDVDISPQLSAVCISPAKKQSKRRLFEDSGIGNETPNSSESPQVDELENGGTRQAPPVEAAPGACGDGGYEKILQSSNRRAAMLCKFKEEFNVSYTELTRHYKSDKTCNTSWVVVGFGVPAELSEASKTLLPNYCDYVQLIKMGFGPVNMVLYLLECKTGKSRETLVKMLCTMLNVKPEQLLCDPPKTRSTPVALFWYKKSMSNASFVSGAYPDWLASLTLLSHQTASETFELCQMVQWAYDNHFTEESEIAFNYAKIAEEEPNAAAWLKSNSQYKHVRDCANMVKLYIRQQMKEMTMTQWIRHCSSKVTGEGDWTVVQRFLKYQGVNVLSFLGALRAMLKGIPKKSCIVIHGPPDTGKSHFCYGLVSFLQGRVISYHNAKSHFWLQPLIDCKVGFLDDATDACWVYIDTYMRSGLDGNTVSVDSKHKAPLQIKLPPLLVTTNVDVGADPNYKFLHSRLTCFKFPNPLPIENGEPVYVFSDTVWKALFVKLRRQLGLDEEEEESDGDPERAPCFLARNTVRTL</sequence>
<evidence type="ECO:0000256" key="11">
    <source>
        <dbReference type="ARBA" id="ARBA00023235"/>
    </source>
</evidence>
<dbReference type="Pfam" id="PF00524">
    <property type="entry name" value="PPV_E1_N"/>
    <property type="match status" value="1"/>
</dbReference>
<dbReference type="InterPro" id="IPR027417">
    <property type="entry name" value="P-loop_NTPase"/>
</dbReference>
<evidence type="ECO:0000256" key="15">
    <source>
        <dbReference type="HAMAP-Rule" id="MF_04000"/>
    </source>
</evidence>
<evidence type="ECO:0000256" key="7">
    <source>
        <dbReference type="ARBA" id="ARBA00022801"/>
    </source>
</evidence>
<proteinExistence type="inferred from homology"/>
<feature type="modified residue" description="Phosphoserine; by host" evidence="15">
    <location>
        <position position="101"/>
    </location>
</feature>
<comment type="function">
    <text evidence="16">ATP-dependent DNA helicase required for initiation of viral DNA replication. It forms a complex with the viral E2 protein. The E1-E2 complex binds to the replication origin which contains binding sites for both proteins.</text>
</comment>
<organism evidence="19">
    <name type="scientific">Leptonychotes weddellii papillomavirus 2</name>
    <dbReference type="NCBI Taxonomy" id="2077303"/>
    <lineage>
        <taxon>Viruses</taxon>
        <taxon>Monodnaviria</taxon>
        <taxon>Shotokuvirae</taxon>
        <taxon>Cossaviricota</taxon>
        <taxon>Papovaviricetes</taxon>
        <taxon>Zurhausenvirales</taxon>
        <taxon>Papillomaviridae</taxon>
    </lineage>
</organism>
<evidence type="ECO:0000256" key="8">
    <source>
        <dbReference type="ARBA" id="ARBA00022806"/>
    </source>
</evidence>
<feature type="domain" description="SF3 helicase" evidence="18">
    <location>
        <begin position="408"/>
        <end position="572"/>
    </location>
</feature>
<dbReference type="HAMAP" id="MF_04000">
    <property type="entry name" value="PPV_E1"/>
    <property type="match status" value="1"/>
</dbReference>
<comment type="similarity">
    <text evidence="15 16">Belongs to the papillomaviridae E1 protein family.</text>
</comment>
<feature type="short sequence motif" description="Nuclear localization signal" evidence="15">
    <location>
        <begin position="83"/>
        <end position="85"/>
    </location>
</feature>
<dbReference type="InterPro" id="IPR046935">
    <property type="entry name" value="PPV_E1_DBD_sf"/>
</dbReference>
<keyword evidence="4 15" id="KW-1048">Host nucleus</keyword>
<dbReference type="Gene3D" id="3.40.50.300">
    <property type="entry name" value="P-loop containing nucleotide triphosphate hydrolases"/>
    <property type="match status" value="1"/>
</dbReference>
<dbReference type="OrthoDB" id="4795at10239"/>
<dbReference type="EMBL" id="MG571089">
    <property type="protein sequence ID" value="AUT11891.1"/>
    <property type="molecule type" value="Genomic_DNA"/>
</dbReference>
<dbReference type="GO" id="GO:0006260">
    <property type="term" value="P:DNA replication"/>
    <property type="evidence" value="ECO:0007669"/>
    <property type="project" value="UniProtKB-UniRule"/>
</dbReference>
<keyword evidence="3 15" id="KW-0597">Phosphoprotein</keyword>
<protein>
    <recommendedName>
        <fullName evidence="15 16">Replication protein E1</fullName>
        <ecNumber evidence="15 16">5.6.2.4</ecNumber>
    </recommendedName>
    <alternativeName>
        <fullName evidence="15">ATP-dependent helicase E1</fullName>
    </alternativeName>
    <alternativeName>
        <fullName evidence="15">DNA 3'-5' helicase E1</fullName>
    </alternativeName>
</protein>
<dbReference type="SUPFAM" id="SSF55464">
    <property type="entry name" value="Origin of replication-binding domain, RBD-like"/>
    <property type="match status" value="1"/>
</dbReference>
<feature type="compositionally biased region" description="Polar residues" evidence="17">
    <location>
        <begin position="127"/>
        <end position="137"/>
    </location>
</feature>
<feature type="modified residue" description="Phosphoserine; by host" evidence="15">
    <location>
        <position position="88"/>
    </location>
</feature>
<dbReference type="Gene3D" id="3.40.1310.10">
    <property type="match status" value="1"/>
</dbReference>
<dbReference type="InterPro" id="IPR046832">
    <property type="entry name" value="PPV_E1_DBD"/>
</dbReference>